<protein>
    <submittedName>
        <fullName evidence="2">Candidate secreted effector</fullName>
    </submittedName>
</protein>
<reference evidence="2" key="1">
    <citation type="submission" date="2022-11" db="UniProtKB">
        <authorList>
            <consortium name="WormBaseParasite"/>
        </authorList>
    </citation>
    <scope>IDENTIFICATION</scope>
</reference>
<dbReference type="WBParaSite" id="Minc3s00082g03936">
    <property type="protein sequence ID" value="Minc3s00082g03936"/>
    <property type="gene ID" value="Minc3s00082g03936"/>
</dbReference>
<dbReference type="Proteomes" id="UP000887563">
    <property type="component" value="Unplaced"/>
</dbReference>
<dbReference type="AlphaFoldDB" id="A0A914KR12"/>
<sequence>MLLSSNNLSRRNLTILHVRGRPHITTHLLRYASIHGSNSLLLLLLLYKSHLLVLAKCSHCCLLLLFLKTQSLLAFTLLLNKKNDNLD</sequence>
<evidence type="ECO:0000313" key="2">
    <source>
        <dbReference type="WBParaSite" id="Minc3s00082g03936"/>
    </source>
</evidence>
<keyword evidence="1" id="KW-1185">Reference proteome</keyword>
<proteinExistence type="predicted"/>
<name>A0A914KR12_MELIC</name>
<accession>A0A914KR12</accession>
<evidence type="ECO:0000313" key="1">
    <source>
        <dbReference type="Proteomes" id="UP000887563"/>
    </source>
</evidence>
<organism evidence="1 2">
    <name type="scientific">Meloidogyne incognita</name>
    <name type="common">Southern root-knot nematode worm</name>
    <name type="synonym">Oxyuris incognita</name>
    <dbReference type="NCBI Taxonomy" id="6306"/>
    <lineage>
        <taxon>Eukaryota</taxon>
        <taxon>Metazoa</taxon>
        <taxon>Ecdysozoa</taxon>
        <taxon>Nematoda</taxon>
        <taxon>Chromadorea</taxon>
        <taxon>Rhabditida</taxon>
        <taxon>Tylenchina</taxon>
        <taxon>Tylenchomorpha</taxon>
        <taxon>Tylenchoidea</taxon>
        <taxon>Meloidogynidae</taxon>
        <taxon>Meloidogyninae</taxon>
        <taxon>Meloidogyne</taxon>
        <taxon>Meloidogyne incognita group</taxon>
    </lineage>
</organism>